<dbReference type="Proteomes" id="UP000823890">
    <property type="component" value="Unassembled WGS sequence"/>
</dbReference>
<evidence type="ECO:0000256" key="1">
    <source>
        <dbReference type="SAM" id="MobiDB-lite"/>
    </source>
</evidence>
<evidence type="ECO:0000313" key="3">
    <source>
        <dbReference type="Proteomes" id="UP000823890"/>
    </source>
</evidence>
<evidence type="ECO:0000313" key="2">
    <source>
        <dbReference type="EMBL" id="HJC34267.1"/>
    </source>
</evidence>
<name>A0A9D2NM53_9FIRM</name>
<accession>A0A9D2NM53</accession>
<proteinExistence type="predicted"/>
<dbReference type="EMBL" id="DWWO01000084">
    <property type="protein sequence ID" value="HJC34267.1"/>
    <property type="molecule type" value="Genomic_DNA"/>
</dbReference>
<organism evidence="2 3">
    <name type="scientific">Candidatus Mediterraneibacter faecipullorum</name>
    <dbReference type="NCBI Taxonomy" id="2838670"/>
    <lineage>
        <taxon>Bacteria</taxon>
        <taxon>Bacillati</taxon>
        <taxon>Bacillota</taxon>
        <taxon>Clostridia</taxon>
        <taxon>Lachnospirales</taxon>
        <taxon>Lachnospiraceae</taxon>
        <taxon>Mediterraneibacter</taxon>
    </lineage>
</organism>
<reference evidence="2" key="1">
    <citation type="journal article" date="2021" name="PeerJ">
        <title>Extensive microbial diversity within the chicken gut microbiome revealed by metagenomics and culture.</title>
        <authorList>
            <person name="Gilroy R."/>
            <person name="Ravi A."/>
            <person name="Getino M."/>
            <person name="Pursley I."/>
            <person name="Horton D.L."/>
            <person name="Alikhan N.F."/>
            <person name="Baker D."/>
            <person name="Gharbi K."/>
            <person name="Hall N."/>
            <person name="Watson M."/>
            <person name="Adriaenssens E.M."/>
            <person name="Foster-Nyarko E."/>
            <person name="Jarju S."/>
            <person name="Secka A."/>
            <person name="Antonio M."/>
            <person name="Oren A."/>
            <person name="Chaudhuri R.R."/>
            <person name="La Ragione R."/>
            <person name="Hildebrand F."/>
            <person name="Pallen M.J."/>
        </authorList>
    </citation>
    <scope>NUCLEOTIDE SEQUENCE</scope>
    <source>
        <strain evidence="2">ChiW19-954</strain>
    </source>
</reference>
<protein>
    <submittedName>
        <fullName evidence="2">Uncharacterized protein</fullName>
    </submittedName>
</protein>
<comment type="caution">
    <text evidence="2">The sequence shown here is derived from an EMBL/GenBank/DDBJ whole genome shotgun (WGS) entry which is preliminary data.</text>
</comment>
<feature type="region of interest" description="Disordered" evidence="1">
    <location>
        <begin position="1"/>
        <end position="36"/>
    </location>
</feature>
<feature type="compositionally biased region" description="Basic and acidic residues" evidence="1">
    <location>
        <begin position="1"/>
        <end position="19"/>
    </location>
</feature>
<reference evidence="2" key="2">
    <citation type="submission" date="2021-04" db="EMBL/GenBank/DDBJ databases">
        <authorList>
            <person name="Gilroy R."/>
        </authorList>
    </citation>
    <scope>NUCLEOTIDE SEQUENCE</scope>
    <source>
        <strain evidence="2">ChiW19-954</strain>
    </source>
</reference>
<gene>
    <name evidence="2" type="ORF">H9758_06680</name>
</gene>
<feature type="compositionally biased region" description="Polar residues" evidence="1">
    <location>
        <begin position="22"/>
        <end position="35"/>
    </location>
</feature>
<dbReference type="AlphaFoldDB" id="A0A9D2NM53"/>
<sequence>MEKVKDQKDDVKSENEVFEAKPSSSFSGFGFNQLSDPLVFPELRSGA</sequence>